<name>A0AAN7XNB8_ELEMC</name>
<organism evidence="1 2">
    <name type="scientific">Eleginops maclovinus</name>
    <name type="common">Patagonian blennie</name>
    <name type="synonym">Eleginus maclovinus</name>
    <dbReference type="NCBI Taxonomy" id="56733"/>
    <lineage>
        <taxon>Eukaryota</taxon>
        <taxon>Metazoa</taxon>
        <taxon>Chordata</taxon>
        <taxon>Craniata</taxon>
        <taxon>Vertebrata</taxon>
        <taxon>Euteleostomi</taxon>
        <taxon>Actinopterygii</taxon>
        <taxon>Neopterygii</taxon>
        <taxon>Teleostei</taxon>
        <taxon>Neoteleostei</taxon>
        <taxon>Acanthomorphata</taxon>
        <taxon>Eupercaria</taxon>
        <taxon>Perciformes</taxon>
        <taxon>Notothenioidei</taxon>
        <taxon>Eleginopidae</taxon>
        <taxon>Eleginops</taxon>
    </lineage>
</organism>
<evidence type="ECO:0000313" key="2">
    <source>
        <dbReference type="Proteomes" id="UP001346869"/>
    </source>
</evidence>
<gene>
    <name evidence="1" type="ORF">PBY51_018250</name>
</gene>
<evidence type="ECO:0000313" key="1">
    <source>
        <dbReference type="EMBL" id="KAK5862900.1"/>
    </source>
</evidence>
<accession>A0AAN7XNB8</accession>
<dbReference type="EMBL" id="JAUZQC010000012">
    <property type="protein sequence ID" value="KAK5862900.1"/>
    <property type="molecule type" value="Genomic_DNA"/>
</dbReference>
<sequence>MFFPGSAQVRDEWCLAESLPGQLKLTAAADASERAAIALVTPPLNRHNLNSCAFIWAAPKAAHLLSQKEASW</sequence>
<reference evidence="1 2" key="1">
    <citation type="journal article" date="2023" name="Genes (Basel)">
        <title>Chromosome-Level Genome Assembly and Circadian Gene Repertoire of the Patagonia Blennie Eleginops maclovinus-The Closest Ancestral Proxy of Antarctic Cryonotothenioids.</title>
        <authorList>
            <person name="Cheng C.C."/>
            <person name="Rivera-Colon A.G."/>
            <person name="Minhas B.F."/>
            <person name="Wilson L."/>
            <person name="Rayamajhi N."/>
            <person name="Vargas-Chacoff L."/>
            <person name="Catchen J.M."/>
        </authorList>
    </citation>
    <scope>NUCLEOTIDE SEQUENCE [LARGE SCALE GENOMIC DNA]</scope>
    <source>
        <strain evidence="1">JMC-PN-2008</strain>
    </source>
</reference>
<dbReference type="AlphaFoldDB" id="A0AAN7XNB8"/>
<reference evidence="1 2" key="2">
    <citation type="journal article" date="2023" name="Mol. Biol. Evol.">
        <title>Genomics of Secondarily Temperate Adaptation in the Only Non-Antarctic Icefish.</title>
        <authorList>
            <person name="Rivera-Colon A.G."/>
            <person name="Rayamajhi N."/>
            <person name="Minhas B.F."/>
            <person name="Madrigal G."/>
            <person name="Bilyk K.T."/>
            <person name="Yoon V."/>
            <person name="Hune M."/>
            <person name="Gregory S."/>
            <person name="Cheng C.H.C."/>
            <person name="Catchen J.M."/>
        </authorList>
    </citation>
    <scope>NUCLEOTIDE SEQUENCE [LARGE SCALE GENOMIC DNA]</scope>
    <source>
        <strain evidence="1">JMC-PN-2008</strain>
    </source>
</reference>
<dbReference type="Proteomes" id="UP001346869">
    <property type="component" value="Unassembled WGS sequence"/>
</dbReference>
<keyword evidence="2" id="KW-1185">Reference proteome</keyword>
<comment type="caution">
    <text evidence="1">The sequence shown here is derived from an EMBL/GenBank/DDBJ whole genome shotgun (WGS) entry which is preliminary data.</text>
</comment>
<protein>
    <submittedName>
        <fullName evidence="1">Uncharacterized protein</fullName>
    </submittedName>
</protein>
<proteinExistence type="predicted"/>